<keyword evidence="2" id="KW-0472">Membrane</keyword>
<keyword evidence="2" id="KW-1133">Transmembrane helix</keyword>
<dbReference type="Proteomes" id="UP001556631">
    <property type="component" value="Unassembled WGS sequence"/>
</dbReference>
<evidence type="ECO:0000256" key="1">
    <source>
        <dbReference type="SAM" id="MobiDB-lite"/>
    </source>
</evidence>
<comment type="caution">
    <text evidence="3">The sequence shown here is derived from an EMBL/GenBank/DDBJ whole genome shotgun (WGS) entry which is preliminary data.</text>
</comment>
<feature type="region of interest" description="Disordered" evidence="1">
    <location>
        <begin position="1"/>
        <end position="28"/>
    </location>
</feature>
<evidence type="ECO:0000313" key="4">
    <source>
        <dbReference type="Proteomes" id="UP001556631"/>
    </source>
</evidence>
<accession>A0ABV3SVF3</accession>
<evidence type="ECO:0000256" key="2">
    <source>
        <dbReference type="SAM" id="Phobius"/>
    </source>
</evidence>
<feature type="region of interest" description="Disordered" evidence="1">
    <location>
        <begin position="81"/>
        <end position="100"/>
    </location>
</feature>
<dbReference type="EMBL" id="JBFPJR010000003">
    <property type="protein sequence ID" value="MEX0426555.1"/>
    <property type="molecule type" value="Genomic_DNA"/>
</dbReference>
<name>A0ABV3SVF3_9ACTN</name>
<dbReference type="RefSeq" id="WP_367991275.1">
    <property type="nucleotide sequence ID" value="NZ_JBFPJR010000003.1"/>
</dbReference>
<sequence>MASSDDAPAPTTARGDGDPGDTGPESPWGLVAAGGLIAALGGWFVTASGGAVWAWVVLGLGAAAVHVGLVGLGTMIGLRRDRWKRSAPRGTDAGTGPRGD</sequence>
<reference evidence="3 4" key="1">
    <citation type="submission" date="2024-07" db="EMBL/GenBank/DDBJ databases">
        <authorList>
            <person name="Lee S."/>
            <person name="Kang M."/>
        </authorList>
    </citation>
    <scope>NUCLEOTIDE SEQUENCE [LARGE SCALE GENOMIC DNA]</scope>
    <source>
        <strain evidence="3 4">DS6</strain>
    </source>
</reference>
<keyword evidence="4" id="KW-1185">Reference proteome</keyword>
<feature type="transmembrane region" description="Helical" evidence="2">
    <location>
        <begin position="28"/>
        <end position="46"/>
    </location>
</feature>
<feature type="transmembrane region" description="Helical" evidence="2">
    <location>
        <begin position="52"/>
        <end position="78"/>
    </location>
</feature>
<gene>
    <name evidence="3" type="ORF">AB3X52_02910</name>
</gene>
<keyword evidence="2" id="KW-0812">Transmembrane</keyword>
<protein>
    <recommendedName>
        <fullName evidence="5">DUF2530 domain-containing protein</fullName>
    </recommendedName>
</protein>
<organism evidence="3 4">
    <name type="scientific">Nocardioides eburneus</name>
    <dbReference type="NCBI Taxonomy" id="3231482"/>
    <lineage>
        <taxon>Bacteria</taxon>
        <taxon>Bacillati</taxon>
        <taxon>Actinomycetota</taxon>
        <taxon>Actinomycetes</taxon>
        <taxon>Propionibacteriales</taxon>
        <taxon>Nocardioidaceae</taxon>
        <taxon>Nocardioides</taxon>
    </lineage>
</organism>
<evidence type="ECO:0008006" key="5">
    <source>
        <dbReference type="Google" id="ProtNLM"/>
    </source>
</evidence>
<evidence type="ECO:0000313" key="3">
    <source>
        <dbReference type="EMBL" id="MEX0426555.1"/>
    </source>
</evidence>
<proteinExistence type="predicted"/>